<evidence type="ECO:0000313" key="14">
    <source>
        <dbReference type="Proteomes" id="UP001604336"/>
    </source>
</evidence>
<feature type="compositionally biased region" description="Pro residues" evidence="9">
    <location>
        <begin position="251"/>
        <end position="260"/>
    </location>
</feature>
<proteinExistence type="predicted"/>
<keyword evidence="7 10" id="KW-0472">Membrane</keyword>
<evidence type="ECO:0000313" key="13">
    <source>
        <dbReference type="EMBL" id="KAL2475385.1"/>
    </source>
</evidence>
<feature type="transmembrane region" description="Helical" evidence="10">
    <location>
        <begin position="299"/>
        <end position="322"/>
    </location>
</feature>
<evidence type="ECO:0000256" key="1">
    <source>
        <dbReference type="ARBA" id="ARBA00004370"/>
    </source>
</evidence>
<dbReference type="FunFam" id="1.10.510.10:FF:000095">
    <property type="entry name" value="protein STRUBBELIG-RECEPTOR FAMILY 8"/>
    <property type="match status" value="1"/>
</dbReference>
<name>A0ABD1QGN5_9LAMI</name>
<protein>
    <submittedName>
        <fullName evidence="13">Protein STRUBBELIG-RECEPTOR FAMILY 3</fullName>
    </submittedName>
</protein>
<dbReference type="AlphaFoldDB" id="A0ABD1QGN5"/>
<gene>
    <name evidence="13" type="ORF">Adt_36121</name>
</gene>
<dbReference type="PROSITE" id="PS50011">
    <property type="entry name" value="PROTEIN_KINASE_DOM"/>
    <property type="match status" value="1"/>
</dbReference>
<evidence type="ECO:0000259" key="12">
    <source>
        <dbReference type="PROSITE" id="PS50011"/>
    </source>
</evidence>
<dbReference type="Gene3D" id="3.30.200.20">
    <property type="entry name" value="Phosphorylase Kinase, domain 1"/>
    <property type="match status" value="1"/>
</dbReference>
<comment type="subcellular location">
    <subcellularLocation>
        <location evidence="1">Membrane</location>
    </subcellularLocation>
</comment>
<sequence length="793" mass="86507">MMGCLDWKIHSCFYVFLVIFAEPYASGFTDPRDVYAINSLYASLGFPPLPNWIPFGGDPCGLNWQGVLCVNANITSIILSGANLGGELSEDMGSFASIIQIDLSNNHIGGSIPSDLPITMRSLSLSGNQLSGSIPDTLSSLDQLTDLSLNNNNLTGAIPDAFLQLKGLINMDLSGNSLTGQLPPSMGTLSSLTTLHLQNNRLVGTLNVLQDLPLRALNVENNLFSGPIPERLLSIPDFSRGGNPFNTTIIPSPPASPPSVSPSMAPSPHLAPKKQANEPSVSQLPQFGREGKRSTTKTVSLISIAGLLAVVLLALGLCVLMFKCCKRKKLKEKIAKRYEMGAIGVLEQTRKRDQSLPKPFHQVEREPKEGVLQQSVGDGKRKTTLLKQEKDHSIDMTGLDYTQLPPPAHPLPLLPAERIAADPIFSPLTSREQASNRVDSVKFFTIASLQQYTKSFSPENLIGEGTLGTVYKAEIPGGKVLAVKKLNTIASRHLSDRKFLELVSNISKLHHANIVELVGYCLEHGQCLLVYNYCTNGTLYEALHLDVEINKKLSWKARMQLALQAARALEHLHETCHPPIVHQNFRSANILLDDGLAVRVSDCGLASLLPSDSMTQLQGHGYGAPELELGSYTYQSDVYSFGIVMLELLTGRKTYDRLRPRGEQYLVRWAIPRLHDIDALSRMVDPALNGAYPSKSLSRLADIISLCIQGNSSAVEYPLGLKLIGLHIEDVSFVTDHLEVGNTGYENYDSSAKRRLLVSLGIFLRIYYKGGMLGEQSASLPRASILTEGQLAG</sequence>
<keyword evidence="8" id="KW-0675">Receptor</keyword>
<evidence type="ECO:0000256" key="2">
    <source>
        <dbReference type="ARBA" id="ARBA00022614"/>
    </source>
</evidence>
<feature type="signal peptide" evidence="11">
    <location>
        <begin position="1"/>
        <end position="27"/>
    </location>
</feature>
<evidence type="ECO:0000256" key="7">
    <source>
        <dbReference type="ARBA" id="ARBA00023136"/>
    </source>
</evidence>
<organism evidence="13 14">
    <name type="scientific">Abeliophyllum distichum</name>
    <dbReference type="NCBI Taxonomy" id="126358"/>
    <lineage>
        <taxon>Eukaryota</taxon>
        <taxon>Viridiplantae</taxon>
        <taxon>Streptophyta</taxon>
        <taxon>Embryophyta</taxon>
        <taxon>Tracheophyta</taxon>
        <taxon>Spermatophyta</taxon>
        <taxon>Magnoliopsida</taxon>
        <taxon>eudicotyledons</taxon>
        <taxon>Gunneridae</taxon>
        <taxon>Pentapetalae</taxon>
        <taxon>asterids</taxon>
        <taxon>lamiids</taxon>
        <taxon>Lamiales</taxon>
        <taxon>Oleaceae</taxon>
        <taxon>Forsythieae</taxon>
        <taxon>Abeliophyllum</taxon>
    </lineage>
</organism>
<dbReference type="InterPro" id="IPR011009">
    <property type="entry name" value="Kinase-like_dom_sf"/>
</dbReference>
<feature type="region of interest" description="Disordered" evidence="9">
    <location>
        <begin position="246"/>
        <end position="292"/>
    </location>
</feature>
<dbReference type="GO" id="GO:0016020">
    <property type="term" value="C:membrane"/>
    <property type="evidence" value="ECO:0007669"/>
    <property type="project" value="UniProtKB-SubCell"/>
</dbReference>
<feature type="domain" description="Protein kinase" evidence="12">
    <location>
        <begin position="456"/>
        <end position="734"/>
    </location>
</feature>
<evidence type="ECO:0000256" key="6">
    <source>
        <dbReference type="ARBA" id="ARBA00022989"/>
    </source>
</evidence>
<keyword evidence="6 10" id="KW-1133">Transmembrane helix</keyword>
<dbReference type="FunFam" id="3.30.200.20:FF:000125">
    <property type="entry name" value="Protein STRUBBELIG-RECEPTOR FAMILY 8"/>
    <property type="match status" value="1"/>
</dbReference>
<dbReference type="Pfam" id="PF13855">
    <property type="entry name" value="LRR_8"/>
    <property type="match status" value="1"/>
</dbReference>
<dbReference type="InterPro" id="IPR013210">
    <property type="entry name" value="LRR_N_plant-typ"/>
</dbReference>
<dbReference type="EMBL" id="JBFOLK010000011">
    <property type="protein sequence ID" value="KAL2475385.1"/>
    <property type="molecule type" value="Genomic_DNA"/>
</dbReference>
<dbReference type="InterPro" id="IPR001611">
    <property type="entry name" value="Leu-rich_rpt"/>
</dbReference>
<reference evidence="14" key="1">
    <citation type="submission" date="2024-07" db="EMBL/GenBank/DDBJ databases">
        <title>Two chromosome-level genome assemblies of Korean endemic species Abeliophyllum distichum and Forsythia ovata (Oleaceae).</title>
        <authorList>
            <person name="Jang H."/>
        </authorList>
    </citation>
    <scope>NUCLEOTIDE SEQUENCE [LARGE SCALE GENOMIC DNA]</scope>
</reference>
<dbReference type="SUPFAM" id="SSF52058">
    <property type="entry name" value="L domain-like"/>
    <property type="match status" value="1"/>
</dbReference>
<dbReference type="InterPro" id="IPR000719">
    <property type="entry name" value="Prot_kinase_dom"/>
</dbReference>
<dbReference type="InterPro" id="IPR001245">
    <property type="entry name" value="Ser-Thr/Tyr_kinase_cat_dom"/>
</dbReference>
<evidence type="ECO:0000256" key="8">
    <source>
        <dbReference type="ARBA" id="ARBA00023170"/>
    </source>
</evidence>
<dbReference type="PANTHER" id="PTHR48007:SF22">
    <property type="entry name" value="PROTEIN STRUBBELIG-RECEPTOR FAMILY 3-LIKE ISOFORM X1"/>
    <property type="match status" value="1"/>
</dbReference>
<evidence type="ECO:0000256" key="10">
    <source>
        <dbReference type="SAM" id="Phobius"/>
    </source>
</evidence>
<evidence type="ECO:0000256" key="9">
    <source>
        <dbReference type="SAM" id="MobiDB-lite"/>
    </source>
</evidence>
<feature type="chain" id="PRO_5044745380" evidence="11">
    <location>
        <begin position="28"/>
        <end position="793"/>
    </location>
</feature>
<dbReference type="SUPFAM" id="SSF56112">
    <property type="entry name" value="Protein kinase-like (PK-like)"/>
    <property type="match status" value="1"/>
</dbReference>
<keyword evidence="2" id="KW-0433">Leucine-rich repeat</keyword>
<dbReference type="InterPro" id="IPR046959">
    <property type="entry name" value="PRK1-6/SRF4-like"/>
</dbReference>
<dbReference type="Gene3D" id="3.80.10.10">
    <property type="entry name" value="Ribonuclease Inhibitor"/>
    <property type="match status" value="1"/>
</dbReference>
<dbReference type="FunFam" id="3.80.10.10:FF:000062">
    <property type="entry name" value="protein STRUBBELIG-RECEPTOR FAMILY 3"/>
    <property type="match status" value="1"/>
</dbReference>
<keyword evidence="5" id="KW-0677">Repeat</keyword>
<dbReference type="Gene3D" id="1.10.510.10">
    <property type="entry name" value="Transferase(Phosphotransferase) domain 1"/>
    <property type="match status" value="1"/>
</dbReference>
<comment type="caution">
    <text evidence="13">The sequence shown here is derived from an EMBL/GenBank/DDBJ whole genome shotgun (WGS) entry which is preliminary data.</text>
</comment>
<dbReference type="Pfam" id="PF07714">
    <property type="entry name" value="PK_Tyr_Ser-Thr"/>
    <property type="match status" value="1"/>
</dbReference>
<evidence type="ECO:0000256" key="5">
    <source>
        <dbReference type="ARBA" id="ARBA00022737"/>
    </source>
</evidence>
<dbReference type="Proteomes" id="UP001604336">
    <property type="component" value="Unassembled WGS sequence"/>
</dbReference>
<keyword evidence="14" id="KW-1185">Reference proteome</keyword>
<dbReference type="InterPro" id="IPR032675">
    <property type="entry name" value="LRR_dom_sf"/>
</dbReference>
<dbReference type="Pfam" id="PF00560">
    <property type="entry name" value="LRR_1"/>
    <property type="match status" value="2"/>
</dbReference>
<accession>A0ABD1QGN5</accession>
<evidence type="ECO:0000256" key="4">
    <source>
        <dbReference type="ARBA" id="ARBA00022729"/>
    </source>
</evidence>
<dbReference type="PANTHER" id="PTHR48007">
    <property type="entry name" value="LEUCINE-RICH REPEAT RECEPTOR-LIKE PROTEIN KINASE PXC1"/>
    <property type="match status" value="1"/>
</dbReference>
<evidence type="ECO:0000256" key="3">
    <source>
        <dbReference type="ARBA" id="ARBA00022692"/>
    </source>
</evidence>
<evidence type="ECO:0000256" key="11">
    <source>
        <dbReference type="SAM" id="SignalP"/>
    </source>
</evidence>
<keyword evidence="4 11" id="KW-0732">Signal</keyword>
<dbReference type="Pfam" id="PF08263">
    <property type="entry name" value="LRRNT_2"/>
    <property type="match status" value="1"/>
</dbReference>
<keyword evidence="3 10" id="KW-0812">Transmembrane</keyword>